<dbReference type="EMBL" id="GACK01004351">
    <property type="protein sequence ID" value="JAA60683.1"/>
    <property type="molecule type" value="mRNA"/>
</dbReference>
<organism evidence="2">
    <name type="scientific">Rhipicephalus pulchellus</name>
    <name type="common">Yellow backed tick</name>
    <name type="synonym">Dermacentor pulchellus</name>
    <dbReference type="NCBI Taxonomy" id="72859"/>
    <lineage>
        <taxon>Eukaryota</taxon>
        <taxon>Metazoa</taxon>
        <taxon>Ecdysozoa</taxon>
        <taxon>Arthropoda</taxon>
        <taxon>Chelicerata</taxon>
        <taxon>Arachnida</taxon>
        <taxon>Acari</taxon>
        <taxon>Parasitiformes</taxon>
        <taxon>Ixodida</taxon>
        <taxon>Ixodoidea</taxon>
        <taxon>Ixodidae</taxon>
        <taxon>Rhipicephalinae</taxon>
        <taxon>Rhipicephalus</taxon>
        <taxon>Rhipicephalus</taxon>
    </lineage>
</organism>
<dbReference type="InterPro" id="IPR012674">
    <property type="entry name" value="Calycin"/>
</dbReference>
<accession>L7MBW2</accession>
<dbReference type="Gene3D" id="2.40.128.20">
    <property type="match status" value="1"/>
</dbReference>
<evidence type="ECO:0000256" key="1">
    <source>
        <dbReference type="SAM" id="SignalP"/>
    </source>
</evidence>
<sequence>MHALLGILIIVATSLCPNVNSESSVSVVANDTRPIVKVFDTCERIWQYQVNSTTEEVRDTCISLTMINITKDDYYFWRNETYRRNVGMRDKCHGIFKNGTRKEALGAIDVWCAEDDEVEEEMELIYTEQYCSIFYVTSPFLRSFQPSKGAACRMYILDDAVDGGPTQTCTGNFSNYCPGNKAVYYNKTCKTG</sequence>
<dbReference type="AlphaFoldDB" id="L7MBW2"/>
<reference evidence="2" key="2">
    <citation type="journal article" date="2015" name="J. Proteomics">
        <title>Sexual differences in the sialomes of the zebra tick, Rhipicephalus pulchellus.</title>
        <authorList>
            <person name="Tan A.W."/>
            <person name="Francischetti I.M."/>
            <person name="Slovak M."/>
            <person name="Kini R.M."/>
            <person name="Ribeiro J.M."/>
        </authorList>
    </citation>
    <scope>NUCLEOTIDE SEQUENCE</scope>
    <source>
        <tissue evidence="2">Salivary gland</tissue>
    </source>
</reference>
<name>L7MBW2_RHIPC</name>
<evidence type="ECO:0000313" key="2">
    <source>
        <dbReference type="EMBL" id="JAA60683.1"/>
    </source>
</evidence>
<proteinExistence type="evidence at transcript level"/>
<feature type="signal peptide" evidence="1">
    <location>
        <begin position="1"/>
        <end position="21"/>
    </location>
</feature>
<protein>
    <submittedName>
        <fullName evidence="2">Putative group v salivary lipocalin</fullName>
    </submittedName>
</protein>
<reference evidence="2" key="1">
    <citation type="submission" date="2012-11" db="EMBL/GenBank/DDBJ databases">
        <authorList>
            <person name="Lucero-Rivera Y.E."/>
            <person name="Tovar-Ramirez D."/>
        </authorList>
    </citation>
    <scope>NUCLEOTIDE SEQUENCE</scope>
    <source>
        <tissue evidence="2">Salivary gland</tissue>
    </source>
</reference>
<feature type="chain" id="PRO_5003981847" evidence="1">
    <location>
        <begin position="22"/>
        <end position="192"/>
    </location>
</feature>
<keyword evidence="1" id="KW-0732">Signal</keyword>